<evidence type="ECO:0000313" key="2">
    <source>
        <dbReference type="Proteomes" id="UP001239111"/>
    </source>
</evidence>
<accession>A0ACC2P3F5</accession>
<gene>
    <name evidence="1" type="ORF">QAD02_012846</name>
</gene>
<name>A0ACC2P3F5_9HYME</name>
<reference evidence="1" key="1">
    <citation type="submission" date="2023-04" db="EMBL/GenBank/DDBJ databases">
        <title>A chromosome-level genome assembly of the parasitoid wasp Eretmocerus hayati.</title>
        <authorList>
            <person name="Zhong Y."/>
            <person name="Liu S."/>
            <person name="Liu Y."/>
        </authorList>
    </citation>
    <scope>NUCLEOTIDE SEQUENCE</scope>
    <source>
        <strain evidence="1">ZJU_SS_LIU_2023</strain>
    </source>
</reference>
<protein>
    <submittedName>
        <fullName evidence="1">Uncharacterized protein</fullName>
    </submittedName>
</protein>
<sequence length="229" mass="25316">MPARIMADFEMAIITACQLVIPGIPIACCFSHLGQAFYRKIQALGLQGAHYTRDSVVRKNVHMVMGLAHVPIDDVGHAFRTLKAETPVEVLPFYEYVQETHVGRPASRGVRCDISKEAEKNLSPKQCAILDVALDTIKTYFHAGGSGLKKTFLEKSPELQSLRYALSLYTQTTDTLIQTFITSQNLQGEDQGGQSAIIYYSGSPFILISHIQNDLDPFKIDCTEIHAVG</sequence>
<dbReference type="Proteomes" id="UP001239111">
    <property type="component" value="Chromosome 2"/>
</dbReference>
<comment type="caution">
    <text evidence="1">The sequence shown here is derived from an EMBL/GenBank/DDBJ whole genome shotgun (WGS) entry which is preliminary data.</text>
</comment>
<evidence type="ECO:0000313" key="1">
    <source>
        <dbReference type="EMBL" id="KAJ8677059.1"/>
    </source>
</evidence>
<organism evidence="1 2">
    <name type="scientific">Eretmocerus hayati</name>
    <dbReference type="NCBI Taxonomy" id="131215"/>
    <lineage>
        <taxon>Eukaryota</taxon>
        <taxon>Metazoa</taxon>
        <taxon>Ecdysozoa</taxon>
        <taxon>Arthropoda</taxon>
        <taxon>Hexapoda</taxon>
        <taxon>Insecta</taxon>
        <taxon>Pterygota</taxon>
        <taxon>Neoptera</taxon>
        <taxon>Endopterygota</taxon>
        <taxon>Hymenoptera</taxon>
        <taxon>Apocrita</taxon>
        <taxon>Proctotrupomorpha</taxon>
        <taxon>Chalcidoidea</taxon>
        <taxon>Aphelinidae</taxon>
        <taxon>Aphelininae</taxon>
        <taxon>Eretmocerus</taxon>
    </lineage>
</organism>
<keyword evidence="2" id="KW-1185">Reference proteome</keyword>
<proteinExistence type="predicted"/>
<dbReference type="EMBL" id="CM056742">
    <property type="protein sequence ID" value="KAJ8677059.1"/>
    <property type="molecule type" value="Genomic_DNA"/>
</dbReference>